<sequence length="122" mass="12697">MGGLGLPVCTRGAVHRVGPLTWCLLSRPPGHRDPSLGPGPGPPGTLSAPSVRRVRHRCSYRPGLSPAGRVAAAIFFSLPGIGRISARAWDAGSPFFCRARPPVGPRVSGVSETASFCSFGPR</sequence>
<dbReference type="EMBL" id="JANPWB010000003">
    <property type="protein sequence ID" value="KAJ1197252.1"/>
    <property type="molecule type" value="Genomic_DNA"/>
</dbReference>
<dbReference type="Proteomes" id="UP001066276">
    <property type="component" value="Chromosome 2_1"/>
</dbReference>
<accession>A0AAV7VAV3</accession>
<proteinExistence type="predicted"/>
<name>A0AAV7VAV3_PLEWA</name>
<dbReference type="AlphaFoldDB" id="A0AAV7VAV3"/>
<evidence type="ECO:0000256" key="1">
    <source>
        <dbReference type="SAM" id="MobiDB-lite"/>
    </source>
</evidence>
<evidence type="ECO:0000313" key="3">
    <source>
        <dbReference type="Proteomes" id="UP001066276"/>
    </source>
</evidence>
<organism evidence="2 3">
    <name type="scientific">Pleurodeles waltl</name>
    <name type="common">Iberian ribbed newt</name>
    <dbReference type="NCBI Taxonomy" id="8319"/>
    <lineage>
        <taxon>Eukaryota</taxon>
        <taxon>Metazoa</taxon>
        <taxon>Chordata</taxon>
        <taxon>Craniata</taxon>
        <taxon>Vertebrata</taxon>
        <taxon>Euteleostomi</taxon>
        <taxon>Amphibia</taxon>
        <taxon>Batrachia</taxon>
        <taxon>Caudata</taxon>
        <taxon>Salamandroidea</taxon>
        <taxon>Salamandridae</taxon>
        <taxon>Pleurodelinae</taxon>
        <taxon>Pleurodeles</taxon>
    </lineage>
</organism>
<protein>
    <submittedName>
        <fullName evidence="2">Uncharacterized protein</fullName>
    </submittedName>
</protein>
<comment type="caution">
    <text evidence="2">The sequence shown here is derived from an EMBL/GenBank/DDBJ whole genome shotgun (WGS) entry which is preliminary data.</text>
</comment>
<evidence type="ECO:0000313" key="2">
    <source>
        <dbReference type="EMBL" id="KAJ1197252.1"/>
    </source>
</evidence>
<gene>
    <name evidence="2" type="ORF">NDU88_001114</name>
</gene>
<reference evidence="2" key="1">
    <citation type="journal article" date="2022" name="bioRxiv">
        <title>Sequencing and chromosome-scale assembly of the giantPleurodeles waltlgenome.</title>
        <authorList>
            <person name="Brown T."/>
            <person name="Elewa A."/>
            <person name="Iarovenko S."/>
            <person name="Subramanian E."/>
            <person name="Araus A.J."/>
            <person name="Petzold A."/>
            <person name="Susuki M."/>
            <person name="Suzuki K.-i.T."/>
            <person name="Hayashi T."/>
            <person name="Toyoda A."/>
            <person name="Oliveira C."/>
            <person name="Osipova E."/>
            <person name="Leigh N.D."/>
            <person name="Simon A."/>
            <person name="Yun M.H."/>
        </authorList>
    </citation>
    <scope>NUCLEOTIDE SEQUENCE</scope>
    <source>
        <strain evidence="2">20211129_DDA</strain>
        <tissue evidence="2">Liver</tissue>
    </source>
</reference>
<feature type="region of interest" description="Disordered" evidence="1">
    <location>
        <begin position="31"/>
        <end position="50"/>
    </location>
</feature>
<keyword evidence="3" id="KW-1185">Reference proteome</keyword>